<dbReference type="EnsemblPlants" id="AVESA.00010b.r2.6CG1110800.1">
    <property type="protein sequence ID" value="AVESA.00010b.r2.6CG1110800.1.CDS"/>
    <property type="gene ID" value="AVESA.00010b.r2.6CG1110800"/>
</dbReference>
<reference evidence="1" key="2">
    <citation type="submission" date="2025-09" db="UniProtKB">
        <authorList>
            <consortium name="EnsemblPlants"/>
        </authorList>
    </citation>
    <scope>IDENTIFICATION</scope>
</reference>
<protein>
    <submittedName>
        <fullName evidence="1">Uncharacterized protein</fullName>
    </submittedName>
</protein>
<dbReference type="Proteomes" id="UP001732700">
    <property type="component" value="Chromosome 6C"/>
</dbReference>
<evidence type="ECO:0000313" key="2">
    <source>
        <dbReference type="Proteomes" id="UP001732700"/>
    </source>
</evidence>
<name>A0ACD5Z6W2_AVESA</name>
<proteinExistence type="predicted"/>
<organism evidence="1 2">
    <name type="scientific">Avena sativa</name>
    <name type="common">Oat</name>
    <dbReference type="NCBI Taxonomy" id="4498"/>
    <lineage>
        <taxon>Eukaryota</taxon>
        <taxon>Viridiplantae</taxon>
        <taxon>Streptophyta</taxon>
        <taxon>Embryophyta</taxon>
        <taxon>Tracheophyta</taxon>
        <taxon>Spermatophyta</taxon>
        <taxon>Magnoliopsida</taxon>
        <taxon>Liliopsida</taxon>
        <taxon>Poales</taxon>
        <taxon>Poaceae</taxon>
        <taxon>BOP clade</taxon>
        <taxon>Pooideae</taxon>
        <taxon>Poodae</taxon>
        <taxon>Poeae</taxon>
        <taxon>Poeae Chloroplast Group 1 (Aveneae type)</taxon>
        <taxon>Aveninae</taxon>
        <taxon>Avena</taxon>
    </lineage>
</organism>
<evidence type="ECO:0000313" key="1">
    <source>
        <dbReference type="EnsemblPlants" id="AVESA.00010b.r2.6CG1110800.1.CDS"/>
    </source>
</evidence>
<keyword evidence="2" id="KW-1185">Reference proteome</keyword>
<accession>A0ACD5Z6W2</accession>
<sequence>MVTSVKTLHLNVRFGNHNDVKMVPSFLRCFPNLEKLHIISGKCDFEAGSARLNLKFWELARPTENVKSCIKVLSFREFRGEIGEVAFMKFFFRNARVLENASIIMANPSFTPFCTDEAFSKASKASDKTVTKSKLHMMLLGSTGPGGGRLWSFQKGADYTFDDPFSAVRVLIKEDGE</sequence>
<reference evidence="1" key="1">
    <citation type="submission" date="2021-05" db="EMBL/GenBank/DDBJ databases">
        <authorList>
            <person name="Scholz U."/>
            <person name="Mascher M."/>
            <person name="Fiebig A."/>
        </authorList>
    </citation>
    <scope>NUCLEOTIDE SEQUENCE [LARGE SCALE GENOMIC DNA]</scope>
</reference>